<name>A0A8H4F111_MUCCL</name>
<evidence type="ECO:0000313" key="1">
    <source>
        <dbReference type="EMBL" id="KAF1800885.1"/>
    </source>
</evidence>
<dbReference type="AlphaFoldDB" id="A0A8H4F111"/>
<accession>A0A8H4F111</accession>
<sequence>MLLPLELYFKIIDACIYEDILACKDILNSDSNQIITTGQLALVDHCTNNYIIQNVDFHRLRLWRLLLHITKGPIQLAIGNANQWTLVYIDIHTQYMDTQEEHFIVINERMKRHCEPSKWSKQSSMLYLQSTSTSTTPNAMTGKQQATRIPFFELYGFLIDLYTFTTNNIMSIWLWKRANTFFRSDVLNHEFSNKEQKQRRSGIQTNSESYVTHHGFRPVLDTQQKSLMAWDRPTTFNKKGLTETVMLYNTELFGTML</sequence>
<comment type="caution">
    <text evidence="1">The sequence shown here is derived from an EMBL/GenBank/DDBJ whole genome shotgun (WGS) entry which is preliminary data.</text>
</comment>
<reference evidence="1 2" key="1">
    <citation type="submission" date="2019-09" db="EMBL/GenBank/DDBJ databases">
        <authorList>
            <consortium name="DOE Joint Genome Institute"/>
            <person name="Mondo S.J."/>
            <person name="Navarro-Mendoza M.I."/>
            <person name="Perez-Arques C."/>
            <person name="Panchal S."/>
            <person name="Nicolas F.E."/>
            <person name="Ganguly P."/>
            <person name="Pangilinan J."/>
            <person name="Grigoriev I."/>
            <person name="Heitman J."/>
            <person name="Sanya K."/>
            <person name="Garre V."/>
        </authorList>
    </citation>
    <scope>NUCLEOTIDE SEQUENCE [LARGE SCALE GENOMIC DNA]</scope>
    <source>
        <strain evidence="1 2">MU402</strain>
    </source>
</reference>
<protein>
    <submittedName>
        <fullName evidence="1">Uncharacterized protein</fullName>
    </submittedName>
</protein>
<gene>
    <name evidence="1" type="ORF">FB192DRAFT_1382826</name>
</gene>
<organism evidence="1 2">
    <name type="scientific">Mucor circinelloides f. lusitanicus</name>
    <name type="common">Mucor racemosus var. lusitanicus</name>
    <dbReference type="NCBI Taxonomy" id="29924"/>
    <lineage>
        <taxon>Eukaryota</taxon>
        <taxon>Fungi</taxon>
        <taxon>Fungi incertae sedis</taxon>
        <taxon>Mucoromycota</taxon>
        <taxon>Mucoromycotina</taxon>
        <taxon>Mucoromycetes</taxon>
        <taxon>Mucorales</taxon>
        <taxon>Mucorineae</taxon>
        <taxon>Mucoraceae</taxon>
        <taxon>Mucor</taxon>
    </lineage>
</organism>
<evidence type="ECO:0000313" key="2">
    <source>
        <dbReference type="Proteomes" id="UP000469890"/>
    </source>
</evidence>
<dbReference type="EMBL" id="JAAECE010000005">
    <property type="protein sequence ID" value="KAF1800885.1"/>
    <property type="molecule type" value="Genomic_DNA"/>
</dbReference>
<dbReference type="Proteomes" id="UP000469890">
    <property type="component" value="Unassembled WGS sequence"/>
</dbReference>
<proteinExistence type="predicted"/>